<feature type="domain" description="Aromatic amino acid beta-eliminating lyase/threonine aldolase" evidence="7">
    <location>
        <begin position="28"/>
        <end position="313"/>
    </location>
</feature>
<keyword evidence="6" id="KW-0175">Coiled coil</keyword>
<evidence type="ECO:0000256" key="1">
    <source>
        <dbReference type="ARBA" id="ARBA00001933"/>
    </source>
</evidence>
<dbReference type="OMA" id="MRQTGFM"/>
<evidence type="ECO:0000256" key="4">
    <source>
        <dbReference type="ARBA" id="ARBA00023239"/>
    </source>
</evidence>
<keyword evidence="10" id="KW-1185">Reference proteome</keyword>
<gene>
    <name evidence="8" type="ORF">GUITHDRAFT_75942</name>
</gene>
<comment type="cofactor">
    <cofactor evidence="1">
        <name>pyridoxal 5'-phosphate</name>
        <dbReference type="ChEBI" id="CHEBI:597326"/>
    </cofactor>
</comment>
<dbReference type="Pfam" id="PF01212">
    <property type="entry name" value="Beta_elim_lyase"/>
    <property type="match status" value="1"/>
</dbReference>
<dbReference type="InterPro" id="IPR015421">
    <property type="entry name" value="PyrdxlP-dep_Trfase_major"/>
</dbReference>
<sequence>MVTKEEAHTIARSRARAYQHGAAGKVVDLRSDTVTRPCREMRRRMAEAEVGDDVYGEDPTTNHLEGVVAKLLGKEDAVLMASGTMANLSAILAQAGRGEEVIAGEASHVYRWEQRNVSALGGCALTAWPNASDGSILMPDLPALCSSVDAHVPIPRLVCLENTHGGCLGTAVGREEMREMGRKIKAAGLGLHVDGARLLNAAVALDEEPSTLVACADTVSVCLSKGLGAPVGSVLAGSQTTIAHARRWRKALGGAMRQSGMLAAAGLYGLEGYKERLREDHRRAKELREELRSVSKRLGGFEERAAPHPTNMVFLDLSCSGLKAERLNEEMRRRGVLVSSYEGGSTCVRLVLHRDVDDDDLRLVILHIQDSIQHLLRSSH</sequence>
<keyword evidence="4" id="KW-0456">Lyase</keyword>
<dbReference type="SUPFAM" id="SSF53383">
    <property type="entry name" value="PLP-dependent transferases"/>
    <property type="match status" value="1"/>
</dbReference>
<evidence type="ECO:0000313" key="10">
    <source>
        <dbReference type="Proteomes" id="UP000011087"/>
    </source>
</evidence>
<feature type="modified residue" description="N6-(pyridoxal phosphate)lysine" evidence="5">
    <location>
        <position position="225"/>
    </location>
</feature>
<dbReference type="PANTHER" id="PTHR48097:SF9">
    <property type="entry name" value="L-THREONINE ALDOLASE"/>
    <property type="match status" value="1"/>
</dbReference>
<organism evidence="8">
    <name type="scientific">Guillardia theta (strain CCMP2712)</name>
    <name type="common">Cryptophyte</name>
    <dbReference type="NCBI Taxonomy" id="905079"/>
    <lineage>
        <taxon>Eukaryota</taxon>
        <taxon>Cryptophyceae</taxon>
        <taxon>Pyrenomonadales</taxon>
        <taxon>Geminigeraceae</taxon>
        <taxon>Guillardia</taxon>
    </lineage>
</organism>
<evidence type="ECO:0000313" key="9">
    <source>
        <dbReference type="EnsemblProtists" id="EKX40014"/>
    </source>
</evidence>
<accession>L1IVU6</accession>
<dbReference type="HOGENOM" id="CLU_029381_0_2_1"/>
<dbReference type="EnsemblProtists" id="EKX40014">
    <property type="protein sequence ID" value="EKX40014"/>
    <property type="gene ID" value="GUITHDRAFT_75942"/>
</dbReference>
<dbReference type="OrthoDB" id="10261951at2759"/>
<dbReference type="KEGG" id="gtt:GUITHDRAFT_75942"/>
<protein>
    <recommendedName>
        <fullName evidence="7">Aromatic amino acid beta-eliminating lyase/threonine aldolase domain-containing protein</fullName>
    </recommendedName>
</protein>
<evidence type="ECO:0000259" key="7">
    <source>
        <dbReference type="Pfam" id="PF01212"/>
    </source>
</evidence>
<dbReference type="GO" id="GO:0005829">
    <property type="term" value="C:cytosol"/>
    <property type="evidence" value="ECO:0007669"/>
    <property type="project" value="TreeGrafter"/>
</dbReference>
<name>L1IVU6_GUITC</name>
<reference evidence="8 10" key="1">
    <citation type="journal article" date="2012" name="Nature">
        <title>Algal genomes reveal evolutionary mosaicism and the fate of nucleomorphs.</title>
        <authorList>
            <consortium name="DOE Joint Genome Institute"/>
            <person name="Curtis B.A."/>
            <person name="Tanifuji G."/>
            <person name="Burki F."/>
            <person name="Gruber A."/>
            <person name="Irimia M."/>
            <person name="Maruyama S."/>
            <person name="Arias M.C."/>
            <person name="Ball S.G."/>
            <person name="Gile G.H."/>
            <person name="Hirakawa Y."/>
            <person name="Hopkins J.F."/>
            <person name="Kuo A."/>
            <person name="Rensing S.A."/>
            <person name="Schmutz J."/>
            <person name="Symeonidi A."/>
            <person name="Elias M."/>
            <person name="Eveleigh R.J."/>
            <person name="Herman E.K."/>
            <person name="Klute M.J."/>
            <person name="Nakayama T."/>
            <person name="Obornik M."/>
            <person name="Reyes-Prieto A."/>
            <person name="Armbrust E.V."/>
            <person name="Aves S.J."/>
            <person name="Beiko R.G."/>
            <person name="Coutinho P."/>
            <person name="Dacks J.B."/>
            <person name="Durnford D.G."/>
            <person name="Fast N.M."/>
            <person name="Green B.R."/>
            <person name="Grisdale C.J."/>
            <person name="Hempel F."/>
            <person name="Henrissat B."/>
            <person name="Hoppner M.P."/>
            <person name="Ishida K."/>
            <person name="Kim E."/>
            <person name="Koreny L."/>
            <person name="Kroth P.G."/>
            <person name="Liu Y."/>
            <person name="Malik S.B."/>
            <person name="Maier U.G."/>
            <person name="McRose D."/>
            <person name="Mock T."/>
            <person name="Neilson J.A."/>
            <person name="Onodera N.T."/>
            <person name="Poole A.M."/>
            <person name="Pritham E.J."/>
            <person name="Richards T.A."/>
            <person name="Rocap G."/>
            <person name="Roy S.W."/>
            <person name="Sarai C."/>
            <person name="Schaack S."/>
            <person name="Shirato S."/>
            <person name="Slamovits C.H."/>
            <person name="Spencer D.F."/>
            <person name="Suzuki S."/>
            <person name="Worden A.Z."/>
            <person name="Zauner S."/>
            <person name="Barry K."/>
            <person name="Bell C."/>
            <person name="Bharti A.K."/>
            <person name="Crow J.A."/>
            <person name="Grimwood J."/>
            <person name="Kramer R."/>
            <person name="Lindquist E."/>
            <person name="Lucas S."/>
            <person name="Salamov A."/>
            <person name="McFadden G.I."/>
            <person name="Lane C.E."/>
            <person name="Keeling P.J."/>
            <person name="Gray M.W."/>
            <person name="Grigoriev I.V."/>
            <person name="Archibald J.M."/>
        </authorList>
    </citation>
    <scope>NUCLEOTIDE SEQUENCE</scope>
    <source>
        <strain evidence="8 10">CCMP2712</strain>
    </source>
</reference>
<dbReference type="Gene3D" id="3.40.640.10">
    <property type="entry name" value="Type I PLP-dependent aspartate aminotransferase-like (Major domain)"/>
    <property type="match status" value="1"/>
</dbReference>
<dbReference type="GO" id="GO:0006567">
    <property type="term" value="P:L-threonine catabolic process"/>
    <property type="evidence" value="ECO:0007669"/>
    <property type="project" value="TreeGrafter"/>
</dbReference>
<dbReference type="InterPro" id="IPR015424">
    <property type="entry name" value="PyrdxlP-dep_Trfase"/>
</dbReference>
<dbReference type="eggNOG" id="KOG1368">
    <property type="taxonomic scope" value="Eukaryota"/>
</dbReference>
<dbReference type="Gene3D" id="3.90.1150.10">
    <property type="entry name" value="Aspartate Aminotransferase, domain 1"/>
    <property type="match status" value="1"/>
</dbReference>
<evidence type="ECO:0000256" key="5">
    <source>
        <dbReference type="PIRSR" id="PIRSR017617-1"/>
    </source>
</evidence>
<dbReference type="Proteomes" id="UP000011087">
    <property type="component" value="Unassembled WGS sequence"/>
</dbReference>
<reference evidence="9" key="3">
    <citation type="submission" date="2015-06" db="UniProtKB">
        <authorList>
            <consortium name="EnsemblProtists"/>
        </authorList>
    </citation>
    <scope>IDENTIFICATION</scope>
</reference>
<evidence type="ECO:0000256" key="3">
    <source>
        <dbReference type="ARBA" id="ARBA00022898"/>
    </source>
</evidence>
<keyword evidence="3" id="KW-0663">Pyridoxal phosphate</keyword>
<dbReference type="PIRSF" id="PIRSF017617">
    <property type="entry name" value="Thr_aldolase"/>
    <property type="match status" value="1"/>
</dbReference>
<reference evidence="10" key="2">
    <citation type="submission" date="2012-11" db="EMBL/GenBank/DDBJ databases">
        <authorList>
            <person name="Kuo A."/>
            <person name="Curtis B.A."/>
            <person name="Tanifuji G."/>
            <person name="Burki F."/>
            <person name="Gruber A."/>
            <person name="Irimia M."/>
            <person name="Maruyama S."/>
            <person name="Arias M.C."/>
            <person name="Ball S.G."/>
            <person name="Gile G.H."/>
            <person name="Hirakawa Y."/>
            <person name="Hopkins J.F."/>
            <person name="Rensing S.A."/>
            <person name="Schmutz J."/>
            <person name="Symeonidi A."/>
            <person name="Elias M."/>
            <person name="Eveleigh R.J."/>
            <person name="Herman E.K."/>
            <person name="Klute M.J."/>
            <person name="Nakayama T."/>
            <person name="Obornik M."/>
            <person name="Reyes-Prieto A."/>
            <person name="Armbrust E.V."/>
            <person name="Aves S.J."/>
            <person name="Beiko R.G."/>
            <person name="Coutinho P."/>
            <person name="Dacks J.B."/>
            <person name="Durnford D.G."/>
            <person name="Fast N.M."/>
            <person name="Green B.R."/>
            <person name="Grisdale C."/>
            <person name="Hempe F."/>
            <person name="Henrissat B."/>
            <person name="Hoppner M.P."/>
            <person name="Ishida K.-I."/>
            <person name="Kim E."/>
            <person name="Koreny L."/>
            <person name="Kroth P.G."/>
            <person name="Liu Y."/>
            <person name="Malik S.-B."/>
            <person name="Maier U.G."/>
            <person name="McRose D."/>
            <person name="Mock T."/>
            <person name="Neilson J.A."/>
            <person name="Onodera N.T."/>
            <person name="Poole A.M."/>
            <person name="Pritham E.J."/>
            <person name="Richards T.A."/>
            <person name="Rocap G."/>
            <person name="Roy S.W."/>
            <person name="Sarai C."/>
            <person name="Schaack S."/>
            <person name="Shirato S."/>
            <person name="Slamovits C.H."/>
            <person name="Spencer D.F."/>
            <person name="Suzuki S."/>
            <person name="Worden A.Z."/>
            <person name="Zauner S."/>
            <person name="Barry K."/>
            <person name="Bell C."/>
            <person name="Bharti A.K."/>
            <person name="Crow J.A."/>
            <person name="Grimwood J."/>
            <person name="Kramer R."/>
            <person name="Lindquist E."/>
            <person name="Lucas S."/>
            <person name="Salamov A."/>
            <person name="McFadden G.I."/>
            <person name="Lane C.E."/>
            <person name="Keeling P.J."/>
            <person name="Gray M.W."/>
            <person name="Grigoriev I.V."/>
            <person name="Archibald J.M."/>
        </authorList>
    </citation>
    <scope>NUCLEOTIDE SEQUENCE</scope>
    <source>
        <strain evidence="10">CCMP2712</strain>
    </source>
</reference>
<dbReference type="GO" id="GO:0006545">
    <property type="term" value="P:glycine biosynthetic process"/>
    <property type="evidence" value="ECO:0007669"/>
    <property type="project" value="TreeGrafter"/>
</dbReference>
<dbReference type="GO" id="GO:0008732">
    <property type="term" value="F:L-allo-threonine aldolase activity"/>
    <property type="evidence" value="ECO:0007669"/>
    <property type="project" value="TreeGrafter"/>
</dbReference>
<dbReference type="RefSeq" id="XP_005826994.1">
    <property type="nucleotide sequence ID" value="XM_005826937.1"/>
</dbReference>
<feature type="coiled-coil region" evidence="6">
    <location>
        <begin position="270"/>
        <end position="304"/>
    </location>
</feature>
<comment type="similarity">
    <text evidence="2">Belongs to the threonine aldolase family.</text>
</comment>
<dbReference type="STRING" id="905079.L1IVU6"/>
<dbReference type="InterPro" id="IPR023603">
    <property type="entry name" value="Low_specificity_L-TA-like"/>
</dbReference>
<dbReference type="PANTHER" id="PTHR48097">
    <property type="entry name" value="L-THREONINE ALDOLASE-RELATED"/>
    <property type="match status" value="1"/>
</dbReference>
<dbReference type="NCBIfam" id="NF041359">
    <property type="entry name" value="GntG_guanitoxin"/>
    <property type="match status" value="1"/>
</dbReference>
<dbReference type="EMBL" id="JH993035">
    <property type="protein sequence ID" value="EKX40014.1"/>
    <property type="molecule type" value="Genomic_DNA"/>
</dbReference>
<dbReference type="PaxDb" id="55529-EKX40014"/>
<proteinExistence type="inferred from homology"/>
<evidence type="ECO:0000313" key="8">
    <source>
        <dbReference type="EMBL" id="EKX40014.1"/>
    </source>
</evidence>
<evidence type="ECO:0000256" key="6">
    <source>
        <dbReference type="SAM" id="Coils"/>
    </source>
</evidence>
<dbReference type="FunFam" id="3.40.640.10:FF:000030">
    <property type="entry name" value="Low-specificity L-threonine aldolase"/>
    <property type="match status" value="1"/>
</dbReference>
<dbReference type="InterPro" id="IPR015422">
    <property type="entry name" value="PyrdxlP-dep_Trfase_small"/>
</dbReference>
<evidence type="ECO:0000256" key="2">
    <source>
        <dbReference type="ARBA" id="ARBA00006966"/>
    </source>
</evidence>
<dbReference type="InterPro" id="IPR001597">
    <property type="entry name" value="ArAA_b-elim_lyase/Thr_aldolase"/>
</dbReference>
<dbReference type="GeneID" id="17296779"/>
<dbReference type="AlphaFoldDB" id="L1IVU6"/>